<feature type="region of interest" description="Disordered" evidence="15">
    <location>
        <begin position="47"/>
        <end position="121"/>
    </location>
</feature>
<dbReference type="PROSITE" id="PS00107">
    <property type="entry name" value="PROTEIN_KINASE_ATP"/>
    <property type="match status" value="1"/>
</dbReference>
<dbReference type="SMART" id="SM00220">
    <property type="entry name" value="S_TKc"/>
    <property type="match status" value="1"/>
</dbReference>
<feature type="region of interest" description="Disordered" evidence="15">
    <location>
        <begin position="163"/>
        <end position="322"/>
    </location>
</feature>
<evidence type="ECO:0000256" key="13">
    <source>
        <dbReference type="PROSITE-ProRule" id="PRU10141"/>
    </source>
</evidence>
<feature type="coiled-coil region" evidence="14">
    <location>
        <begin position="516"/>
        <end position="550"/>
    </location>
</feature>
<evidence type="ECO:0000256" key="6">
    <source>
        <dbReference type="ARBA" id="ARBA00022741"/>
    </source>
</evidence>
<evidence type="ECO:0000256" key="8">
    <source>
        <dbReference type="ARBA" id="ARBA00022840"/>
    </source>
</evidence>
<dbReference type="InterPro" id="IPR017441">
    <property type="entry name" value="Protein_kinase_ATP_BS"/>
</dbReference>
<gene>
    <name evidence="17" type="ORF">V9T40_008467</name>
</gene>
<keyword evidence="9 14" id="KW-0175">Coiled coil</keyword>
<evidence type="ECO:0000256" key="14">
    <source>
        <dbReference type="SAM" id="Coils"/>
    </source>
</evidence>
<dbReference type="GO" id="GO:0007059">
    <property type="term" value="P:chromosome segregation"/>
    <property type="evidence" value="ECO:0007669"/>
    <property type="project" value="TreeGrafter"/>
</dbReference>
<evidence type="ECO:0000256" key="10">
    <source>
        <dbReference type="ARBA" id="ARBA00023242"/>
    </source>
</evidence>
<keyword evidence="18" id="KW-1185">Reference proteome</keyword>
<name>A0AAN9Y6L6_9HEMI</name>
<keyword evidence="6 13" id="KW-0547">Nucleotide-binding</keyword>
<evidence type="ECO:0000256" key="2">
    <source>
        <dbReference type="ARBA" id="ARBA00004123"/>
    </source>
</evidence>
<comment type="catalytic activity">
    <reaction evidence="12">
        <text>L-seryl-[protein] + ATP = O-phospho-L-seryl-[protein] + ADP + H(+)</text>
        <dbReference type="Rhea" id="RHEA:17989"/>
        <dbReference type="Rhea" id="RHEA-COMP:9863"/>
        <dbReference type="Rhea" id="RHEA-COMP:11604"/>
        <dbReference type="ChEBI" id="CHEBI:15378"/>
        <dbReference type="ChEBI" id="CHEBI:29999"/>
        <dbReference type="ChEBI" id="CHEBI:30616"/>
        <dbReference type="ChEBI" id="CHEBI:83421"/>
        <dbReference type="ChEBI" id="CHEBI:456216"/>
        <dbReference type="EC" id="2.7.11.1"/>
    </reaction>
</comment>
<dbReference type="SUPFAM" id="SSF56112">
    <property type="entry name" value="Protein kinase-like (PK-like)"/>
    <property type="match status" value="1"/>
</dbReference>
<evidence type="ECO:0000256" key="5">
    <source>
        <dbReference type="ARBA" id="ARBA00022679"/>
    </source>
</evidence>
<dbReference type="FunFam" id="1.10.510.10:FF:000037">
    <property type="entry name" value="Serine/threonine-protein kinase tousled-like 2"/>
    <property type="match status" value="1"/>
</dbReference>
<evidence type="ECO:0000256" key="3">
    <source>
        <dbReference type="ARBA" id="ARBA00012513"/>
    </source>
</evidence>
<feature type="binding site" evidence="13">
    <location>
        <position position="594"/>
    </location>
    <ligand>
        <name>ATP</name>
        <dbReference type="ChEBI" id="CHEBI:30616"/>
    </ligand>
</feature>
<evidence type="ECO:0000256" key="7">
    <source>
        <dbReference type="ARBA" id="ARBA00022777"/>
    </source>
</evidence>
<evidence type="ECO:0000256" key="12">
    <source>
        <dbReference type="ARBA" id="ARBA00048679"/>
    </source>
</evidence>
<comment type="cofactor">
    <cofactor evidence="1">
        <name>Mg(2+)</name>
        <dbReference type="ChEBI" id="CHEBI:18420"/>
    </cofactor>
</comment>
<dbReference type="InterPro" id="IPR000719">
    <property type="entry name" value="Prot_kinase_dom"/>
</dbReference>
<evidence type="ECO:0000313" key="17">
    <source>
        <dbReference type="EMBL" id="KAK7601026.1"/>
    </source>
</evidence>
<keyword evidence="10" id="KW-0539">Nucleus</keyword>
<evidence type="ECO:0000313" key="18">
    <source>
        <dbReference type="Proteomes" id="UP001367676"/>
    </source>
</evidence>
<evidence type="ECO:0000256" key="15">
    <source>
        <dbReference type="SAM" id="MobiDB-lite"/>
    </source>
</evidence>
<dbReference type="GO" id="GO:0005634">
    <property type="term" value="C:nucleus"/>
    <property type="evidence" value="ECO:0007669"/>
    <property type="project" value="UniProtKB-SubCell"/>
</dbReference>
<dbReference type="Proteomes" id="UP001367676">
    <property type="component" value="Unassembled WGS sequence"/>
</dbReference>
<dbReference type="EC" id="2.7.11.1" evidence="3"/>
<dbReference type="Pfam" id="PF00069">
    <property type="entry name" value="Pkinase"/>
    <property type="match status" value="1"/>
</dbReference>
<feature type="compositionally biased region" description="Low complexity" evidence="15">
    <location>
        <begin position="163"/>
        <end position="180"/>
    </location>
</feature>
<sequence length="873" mass="98715">MKPSSSHGLVAIYYIDAQRHLIGVQYTLPGTLMAPLTSLAGIVAQQDSSSSTQSQQDIPSSQYSPDEQQQSVRFHRSPSSPRPPQPIQTSSSSSHLTDSLVPSQQSSQQSTHNLMEQKDEAVPSQMPYFQHSSPLHQLTSVQSDMQQEFQPTYQQLQPLTLEQQQPAQQNHDSSMSTGSSHSDKELDSSVVEKGNKTVEKRKRKRKADDSGEKAVNGKQTARTPSECKKINDYFVKNTGSSPVRHGAKPSSPAHPAPLSLYSTSNQQGMISPSAPSTLNNEFGSNIMQPPPRLPPSVLSKMAQNESSRQRPQEYDSDIVSENQMKDNRIEDLTRANEELKLQIQAQQKTIDQQKSHINKCIEVVKKLLIEKSTIEKKEARQRCMQNRLRLGQFVTQRVGAQFQENWTDGHAFQELTRRQEEVAAEREEIDRQKKLLLKKRPSNESGRKRLSSSTNSIVPNASSSATTSVGNSASNNNNALHNGIDHGIFLKPDSVLPNSLSWQEYYEADEILKLRQSALKKEDADLQMEMEKLERERNLHIRELKRIHNEDQSRFNNHPVLCDRYLLLMLIGKGGFSEVHKAFDLMEQRYVACKVHQLNKDWKEDKKANYIKHALREYNIHKSLNHPRVVKLFDVFEIDANSFCTVLEYCDGHDLDFYLKQHKTIAEREARSIVMQVVSALKYLNDIKPPVIHYDLKPGNILLTEGSVCGEIKITDFGLSKVMDEENYNPDHGMDLTSQGAGTYWYLPPECFVVGKNPPKISSKVDVWSVGVIFYQCLYGKKPFGHNQSQATILEENTILKATDVQFSNKPAVSSEAKSFIRACLAYHKEDRIDVHALARHEYLQPKHGRQTANTLHLPPPQPNNSSYSSSSN</sequence>
<evidence type="ECO:0000256" key="4">
    <source>
        <dbReference type="ARBA" id="ARBA00022527"/>
    </source>
</evidence>
<dbReference type="GO" id="GO:0005524">
    <property type="term" value="F:ATP binding"/>
    <property type="evidence" value="ECO:0007669"/>
    <property type="project" value="UniProtKB-UniRule"/>
</dbReference>
<feature type="compositionally biased region" description="Low complexity" evidence="15">
    <location>
        <begin position="460"/>
        <end position="474"/>
    </location>
</feature>
<dbReference type="AlphaFoldDB" id="A0AAN9Y6L6"/>
<feature type="region of interest" description="Disordered" evidence="15">
    <location>
        <begin position="848"/>
        <end position="873"/>
    </location>
</feature>
<evidence type="ECO:0000259" key="16">
    <source>
        <dbReference type="PROSITE" id="PS50011"/>
    </source>
</evidence>
<reference evidence="17 18" key="1">
    <citation type="submission" date="2024-03" db="EMBL/GenBank/DDBJ databases">
        <title>Adaptation during the transition from Ophiocordyceps entomopathogen to insect associate is accompanied by gene loss and intensified selection.</title>
        <authorList>
            <person name="Ward C.M."/>
            <person name="Onetto C.A."/>
            <person name="Borneman A.R."/>
        </authorList>
    </citation>
    <scope>NUCLEOTIDE SEQUENCE [LARGE SCALE GENOMIC DNA]</scope>
    <source>
        <strain evidence="17">AWRI1</strain>
        <tissue evidence="17">Single Adult Female</tissue>
    </source>
</reference>
<evidence type="ECO:0000256" key="11">
    <source>
        <dbReference type="ARBA" id="ARBA00047899"/>
    </source>
</evidence>
<dbReference type="EMBL" id="JBBCAQ010000010">
    <property type="protein sequence ID" value="KAK7601026.1"/>
    <property type="molecule type" value="Genomic_DNA"/>
</dbReference>
<comment type="caution">
    <text evidence="17">The sequence shown here is derived from an EMBL/GenBank/DDBJ whole genome shotgun (WGS) entry which is preliminary data.</text>
</comment>
<keyword evidence="7" id="KW-0418">Kinase</keyword>
<organism evidence="17 18">
    <name type="scientific">Parthenolecanium corni</name>
    <dbReference type="NCBI Taxonomy" id="536013"/>
    <lineage>
        <taxon>Eukaryota</taxon>
        <taxon>Metazoa</taxon>
        <taxon>Ecdysozoa</taxon>
        <taxon>Arthropoda</taxon>
        <taxon>Hexapoda</taxon>
        <taxon>Insecta</taxon>
        <taxon>Pterygota</taxon>
        <taxon>Neoptera</taxon>
        <taxon>Paraneoptera</taxon>
        <taxon>Hemiptera</taxon>
        <taxon>Sternorrhyncha</taxon>
        <taxon>Coccoidea</taxon>
        <taxon>Coccidae</taxon>
        <taxon>Parthenolecanium</taxon>
    </lineage>
</organism>
<evidence type="ECO:0000256" key="9">
    <source>
        <dbReference type="ARBA" id="ARBA00023054"/>
    </source>
</evidence>
<feature type="coiled-coil region" evidence="14">
    <location>
        <begin position="322"/>
        <end position="356"/>
    </location>
</feature>
<accession>A0AAN9Y6L6</accession>
<feature type="region of interest" description="Disordered" evidence="15">
    <location>
        <begin position="433"/>
        <end position="474"/>
    </location>
</feature>
<keyword evidence="4" id="KW-0723">Serine/threonine-protein kinase</keyword>
<dbReference type="GO" id="GO:0035556">
    <property type="term" value="P:intracellular signal transduction"/>
    <property type="evidence" value="ECO:0007669"/>
    <property type="project" value="TreeGrafter"/>
</dbReference>
<dbReference type="PANTHER" id="PTHR22974:SF23">
    <property type="entry name" value="TOUSLED-LIKE KINASE, ISOFORM G"/>
    <property type="match status" value="1"/>
</dbReference>
<comment type="subcellular location">
    <subcellularLocation>
        <location evidence="2">Nucleus</location>
    </subcellularLocation>
</comment>
<evidence type="ECO:0000256" key="1">
    <source>
        <dbReference type="ARBA" id="ARBA00001946"/>
    </source>
</evidence>
<feature type="compositionally biased region" description="Low complexity" evidence="15">
    <location>
        <begin position="249"/>
        <end position="262"/>
    </location>
</feature>
<feature type="compositionally biased region" description="Low complexity" evidence="15">
    <location>
        <begin position="87"/>
        <end position="110"/>
    </location>
</feature>
<keyword evidence="5" id="KW-0808">Transferase</keyword>
<feature type="compositionally biased region" description="Low complexity" evidence="15">
    <location>
        <begin position="47"/>
        <end position="62"/>
    </location>
</feature>
<protein>
    <recommendedName>
        <fullName evidence="3">non-specific serine/threonine protein kinase</fullName>
        <ecNumber evidence="3">2.7.11.1</ecNumber>
    </recommendedName>
</protein>
<dbReference type="PANTHER" id="PTHR22974">
    <property type="entry name" value="MIXED LINEAGE PROTEIN KINASE"/>
    <property type="match status" value="1"/>
</dbReference>
<proteinExistence type="predicted"/>
<dbReference type="PROSITE" id="PS50011">
    <property type="entry name" value="PROTEIN_KINASE_DOM"/>
    <property type="match status" value="1"/>
</dbReference>
<dbReference type="InterPro" id="IPR008271">
    <property type="entry name" value="Ser/Thr_kinase_AS"/>
</dbReference>
<feature type="compositionally biased region" description="Low complexity" evidence="15">
    <location>
        <begin position="864"/>
        <end position="873"/>
    </location>
</feature>
<dbReference type="InterPro" id="IPR011009">
    <property type="entry name" value="Kinase-like_dom_sf"/>
</dbReference>
<comment type="catalytic activity">
    <reaction evidence="11">
        <text>L-threonyl-[protein] + ATP = O-phospho-L-threonyl-[protein] + ADP + H(+)</text>
        <dbReference type="Rhea" id="RHEA:46608"/>
        <dbReference type="Rhea" id="RHEA-COMP:11060"/>
        <dbReference type="Rhea" id="RHEA-COMP:11605"/>
        <dbReference type="ChEBI" id="CHEBI:15378"/>
        <dbReference type="ChEBI" id="CHEBI:30013"/>
        <dbReference type="ChEBI" id="CHEBI:30616"/>
        <dbReference type="ChEBI" id="CHEBI:61977"/>
        <dbReference type="ChEBI" id="CHEBI:456216"/>
        <dbReference type="EC" id="2.7.11.1"/>
    </reaction>
</comment>
<feature type="domain" description="Protein kinase" evidence="16">
    <location>
        <begin position="565"/>
        <end position="844"/>
    </location>
</feature>
<keyword evidence="8 13" id="KW-0067">ATP-binding</keyword>
<feature type="compositionally biased region" description="Polar residues" evidence="15">
    <location>
        <begin position="263"/>
        <end position="287"/>
    </location>
</feature>
<dbReference type="PROSITE" id="PS00108">
    <property type="entry name" value="PROTEIN_KINASE_ST"/>
    <property type="match status" value="1"/>
</dbReference>
<dbReference type="GO" id="GO:0004674">
    <property type="term" value="F:protein serine/threonine kinase activity"/>
    <property type="evidence" value="ECO:0007669"/>
    <property type="project" value="UniProtKB-KW"/>
</dbReference>
<dbReference type="Gene3D" id="1.10.510.10">
    <property type="entry name" value="Transferase(Phosphotransferase) domain 1"/>
    <property type="match status" value="1"/>
</dbReference>
<dbReference type="CDD" id="cd13990">
    <property type="entry name" value="STKc_TLK"/>
    <property type="match status" value="1"/>
</dbReference>